<accession>A0ABV5T395</accession>
<dbReference type="CDD" id="cd00085">
    <property type="entry name" value="HNHc"/>
    <property type="match status" value="1"/>
</dbReference>
<proteinExistence type="predicted"/>
<comment type="caution">
    <text evidence="2">The sequence shown here is derived from an EMBL/GenBank/DDBJ whole genome shotgun (WGS) entry which is preliminary data.</text>
</comment>
<evidence type="ECO:0000259" key="1">
    <source>
        <dbReference type="Pfam" id="PF02720"/>
    </source>
</evidence>
<keyword evidence="3" id="KW-1185">Reference proteome</keyword>
<dbReference type="Proteomes" id="UP001589611">
    <property type="component" value="Unassembled WGS sequence"/>
</dbReference>
<feature type="domain" description="DUF222" evidence="1">
    <location>
        <begin position="168"/>
        <end position="395"/>
    </location>
</feature>
<organism evidence="2 3">
    <name type="scientific">Microbacterium terregens</name>
    <dbReference type="NCBI Taxonomy" id="69363"/>
    <lineage>
        <taxon>Bacteria</taxon>
        <taxon>Bacillati</taxon>
        <taxon>Actinomycetota</taxon>
        <taxon>Actinomycetes</taxon>
        <taxon>Micrococcales</taxon>
        <taxon>Microbacteriaceae</taxon>
        <taxon>Microbacterium</taxon>
    </lineage>
</organism>
<evidence type="ECO:0000313" key="3">
    <source>
        <dbReference type="Proteomes" id="UP001589611"/>
    </source>
</evidence>
<dbReference type="EMBL" id="JBHMBE010000005">
    <property type="protein sequence ID" value="MFB9647081.1"/>
    <property type="molecule type" value="Genomic_DNA"/>
</dbReference>
<gene>
    <name evidence="2" type="ORF">ACFFPJ_14890</name>
</gene>
<dbReference type="RefSeq" id="WP_344711856.1">
    <property type="nucleotide sequence ID" value="NZ_BAAAWH010000001.1"/>
</dbReference>
<reference evidence="2 3" key="1">
    <citation type="submission" date="2024-09" db="EMBL/GenBank/DDBJ databases">
        <authorList>
            <person name="Sun Q."/>
            <person name="Mori K."/>
        </authorList>
    </citation>
    <scope>NUCLEOTIDE SEQUENCE [LARGE SCALE GENOMIC DNA]</scope>
    <source>
        <strain evidence="2 3">JCM 1342</strain>
    </source>
</reference>
<name>A0ABV5T395_9MICO</name>
<sequence length="490" mass="52906">MAFLSELQGHLDSLGAHVGRDFELDELPGLLRCVDSEAALSFLSTAAAVHNGVENLMAVGAGVLAERSTRDQGHSGVAAVHGHSTPVALIQSITGGTKADAARAVRVGQALLDGEPPVSSEADTTEALPVAVPWHQPLRAAMLGGRITPAQHDAIRRGLGEPQVSAGRVSDDAAREVWACAAEQLLAEIDGMPVEELLRRARQVRDALDPVGAEERFQRRYDGRSFRRWTDEDGVRRGSIAFDDEGAAWVDAMIDAALRPRRGGPRFVDSDAAAAADALLKDPRTNDQIAYDLMLDVWRAGSLASASDVFGARQPGVRMVVVKDAIGPRDAFGRMVATGHFEDGGDAIPGSVIDRTLCTLGAQEIVVDRAGNPLKLGREQRLYSARQRIALAVRDGGCMFPGCCVPASYCEAHHCDHWEEHEGRTDVDRGILLCRFHHMLLHNNGWRITREKLGPFMLHPPPGRGDPVALKTKSAIAWAWDPPPPLERRG</sequence>
<dbReference type="InterPro" id="IPR003615">
    <property type="entry name" value="HNH_nuc"/>
</dbReference>
<dbReference type="InterPro" id="IPR003870">
    <property type="entry name" value="DUF222"/>
</dbReference>
<protein>
    <submittedName>
        <fullName evidence="2">DUF222 domain-containing protein</fullName>
    </submittedName>
</protein>
<evidence type="ECO:0000313" key="2">
    <source>
        <dbReference type="EMBL" id="MFB9647081.1"/>
    </source>
</evidence>
<dbReference type="Pfam" id="PF02720">
    <property type="entry name" value="DUF222"/>
    <property type="match status" value="1"/>
</dbReference>